<evidence type="ECO:0000313" key="2">
    <source>
        <dbReference type="EMBL" id="MPN49902.1"/>
    </source>
</evidence>
<organism evidence="2">
    <name type="scientific">bioreactor metagenome</name>
    <dbReference type="NCBI Taxonomy" id="1076179"/>
    <lineage>
        <taxon>unclassified sequences</taxon>
        <taxon>metagenomes</taxon>
        <taxon>ecological metagenomes</taxon>
    </lineage>
</organism>
<dbReference type="AlphaFoldDB" id="A0A645IGD2"/>
<protein>
    <submittedName>
        <fullName evidence="2">Uncharacterized protein</fullName>
    </submittedName>
</protein>
<comment type="caution">
    <text evidence="2">The sequence shown here is derived from an EMBL/GenBank/DDBJ whole genome shotgun (WGS) entry which is preliminary data.</text>
</comment>
<gene>
    <name evidence="2" type="ORF">SDC9_197526</name>
</gene>
<name>A0A645IGD2_9ZZZZ</name>
<proteinExistence type="predicted"/>
<dbReference type="EMBL" id="VSSQ01113575">
    <property type="protein sequence ID" value="MPN49902.1"/>
    <property type="molecule type" value="Genomic_DNA"/>
</dbReference>
<feature type="region of interest" description="Disordered" evidence="1">
    <location>
        <begin position="111"/>
        <end position="139"/>
    </location>
</feature>
<sequence>MEARHHLHQPLGAKDALREGIEPRLDTNDGDNQQRVDVQFPTDGLRRRENGLHRLGGDLVAAGHVVHGTTQTRRQHLGGGIFLSLDHIDFVDQHFFGRPQFLDQGHVGADESALDADHSGNENHASSHQQFLENHHHQR</sequence>
<accession>A0A645IGD2</accession>
<evidence type="ECO:0000256" key="1">
    <source>
        <dbReference type="SAM" id="MobiDB-lite"/>
    </source>
</evidence>
<reference evidence="2" key="1">
    <citation type="submission" date="2019-08" db="EMBL/GenBank/DDBJ databases">
        <authorList>
            <person name="Kucharzyk K."/>
            <person name="Murdoch R.W."/>
            <person name="Higgins S."/>
            <person name="Loffler F."/>
        </authorList>
    </citation>
    <scope>NUCLEOTIDE SEQUENCE</scope>
</reference>
<feature type="compositionally biased region" description="Polar residues" evidence="1">
    <location>
        <begin position="122"/>
        <end position="132"/>
    </location>
</feature>